<dbReference type="NCBIfam" id="TIGR04183">
    <property type="entry name" value="Por_Secre_tail"/>
    <property type="match status" value="1"/>
</dbReference>
<evidence type="ECO:0000256" key="1">
    <source>
        <dbReference type="ARBA" id="ARBA00022729"/>
    </source>
</evidence>
<dbReference type="RefSeq" id="WP_256550238.1">
    <property type="nucleotide sequence ID" value="NZ_CP101751.1"/>
</dbReference>
<dbReference type="InterPro" id="IPR026444">
    <property type="entry name" value="Secre_tail"/>
</dbReference>
<feature type="domain" description="Secretion system C-terminal sorting" evidence="3">
    <location>
        <begin position="212"/>
        <end position="283"/>
    </location>
</feature>
<dbReference type="Proteomes" id="UP001059844">
    <property type="component" value="Chromosome"/>
</dbReference>
<accession>A0ABY5IP37</accession>
<keyword evidence="1 2" id="KW-0732">Signal</keyword>
<proteinExistence type="predicted"/>
<feature type="signal peptide" evidence="2">
    <location>
        <begin position="1"/>
        <end position="19"/>
    </location>
</feature>
<name>A0ABY5IP37_9FLAO</name>
<sequence>MKKKLLFAFLFLTAFAEHSFSQTYVPMLNNSSWNIVSANFGGGQNLVINPGVDVVIGSYTYKKFFDPSTNSDVYLREDTTARKVYRNINGVDRLLYDFSLQVSSTITLGNGSTYTVISITDVTVNGGTRRRFSLDNGFFSETWIEGVGSSQHPFRPSYEMPSDPYIYLTCSAQNGVNVYNHNLANGQSTPTDCSMLGLDDPKYSNREIHFAPNPFQTELTITTKSGFRNATLEIYNSIGQLVKKVSDLNGETVNIKRENLTSGLYFTHLTEAGKTISKNKIIITD</sequence>
<dbReference type="Pfam" id="PF18962">
    <property type="entry name" value="Por_Secre_tail"/>
    <property type="match status" value="1"/>
</dbReference>
<organism evidence="4 5">
    <name type="scientific">Flavobacterium cerinum</name>
    <dbReference type="NCBI Taxonomy" id="2502784"/>
    <lineage>
        <taxon>Bacteria</taxon>
        <taxon>Pseudomonadati</taxon>
        <taxon>Bacteroidota</taxon>
        <taxon>Flavobacteriia</taxon>
        <taxon>Flavobacteriales</taxon>
        <taxon>Flavobacteriaceae</taxon>
        <taxon>Flavobacterium</taxon>
    </lineage>
</organism>
<evidence type="ECO:0000256" key="2">
    <source>
        <dbReference type="SAM" id="SignalP"/>
    </source>
</evidence>
<evidence type="ECO:0000313" key="4">
    <source>
        <dbReference type="EMBL" id="UUC44560.1"/>
    </source>
</evidence>
<evidence type="ECO:0000313" key="5">
    <source>
        <dbReference type="Proteomes" id="UP001059844"/>
    </source>
</evidence>
<dbReference type="EMBL" id="CP101751">
    <property type="protein sequence ID" value="UUC44560.1"/>
    <property type="molecule type" value="Genomic_DNA"/>
</dbReference>
<gene>
    <name evidence="4" type="ORF">NOX80_13070</name>
</gene>
<reference evidence="4" key="1">
    <citation type="submission" date="2022-07" db="EMBL/GenBank/DDBJ databases">
        <title>Isolation, identification, and degradation of a PFOSA degrading strain from sewage treatment plant.</title>
        <authorList>
            <person name="Zhang L."/>
            <person name="Huo Y."/>
        </authorList>
    </citation>
    <scope>NUCLEOTIDE SEQUENCE</scope>
    <source>
        <strain evidence="4">C1</strain>
    </source>
</reference>
<keyword evidence="5" id="KW-1185">Reference proteome</keyword>
<protein>
    <submittedName>
        <fullName evidence="4">T9SS type A sorting domain-containing protein</fullName>
    </submittedName>
</protein>
<evidence type="ECO:0000259" key="3">
    <source>
        <dbReference type="Pfam" id="PF18962"/>
    </source>
</evidence>
<feature type="chain" id="PRO_5045267951" evidence="2">
    <location>
        <begin position="20"/>
        <end position="285"/>
    </location>
</feature>